<dbReference type="InterPro" id="IPR024079">
    <property type="entry name" value="MetalloPept_cat_dom_sf"/>
</dbReference>
<dbReference type="GO" id="GO:0016485">
    <property type="term" value="P:protein processing"/>
    <property type="evidence" value="ECO:0007669"/>
    <property type="project" value="TreeGrafter"/>
</dbReference>
<dbReference type="Gene3D" id="3.40.390.10">
    <property type="entry name" value="Collagenase (Catalytic Domain)"/>
    <property type="match status" value="1"/>
</dbReference>
<accession>E2C2S0</accession>
<evidence type="ECO:0000313" key="2">
    <source>
        <dbReference type="EMBL" id="EFN77755.1"/>
    </source>
</evidence>
<dbReference type="GO" id="GO:0005886">
    <property type="term" value="C:plasma membrane"/>
    <property type="evidence" value="ECO:0007669"/>
    <property type="project" value="TreeGrafter"/>
</dbReference>
<gene>
    <name evidence="2" type="ORF">EAI_14984</name>
</gene>
<sequence>MSHHSALLFDVMPKFDEYSTNFTLQISPPKDENPFMTERADDLCSEDEFETEKQYVNLTALYDSYKKCNKNTEEFLRSIKEALTVFSVFKGLNDSHLTWEQQSQYIEKTVHDIDFIIMQGYFSHFPSKDKIQETYAMNIYYKISLKDLQRKSMLVNWTQLIHSLIGTDIMETNSINNNDLHIYLYNSLINGLSGLEKFAEEDPMSLNNAIMGLYAHKLYRELVLSRRSDMKNHCLQVAINLLRLEASSLYISSFSDLEIRKMNELIDNSFKDLKQTLKKNTEGMEWTHENGRNALLDKVNSLKLSLPAISYYRDRDSLYTDYNMSQVILYNNYFNNSMILLKRHRTLMYSILRRQVDEERRIWAHYTTPFQSKARVVYSSNLVVIPYGIIDWPSINDEHILNYILLATLGNLIAHQIAHHFDANGLYSLVSNKNAIYEDDTGDINLDDYINCHKDDLYKEPLNFTLPLTEQTVSLMIPRLTLNERLSDVMGLRLVYDTLALTRSNAEKRLPWIKLRIEQLFYLAYAQMYCTKSSLTSSYVSLYENEDLPSRIRVFISVSNNLFVANEWNCPMGLQISPTNVCSVFPYIDLKTT</sequence>
<dbReference type="PROSITE" id="PS51885">
    <property type="entry name" value="NEPRILYSIN"/>
    <property type="match status" value="1"/>
</dbReference>
<reference evidence="2 3" key="1">
    <citation type="journal article" date="2010" name="Science">
        <title>Genomic comparison of the ants Camponotus floridanus and Harpegnathos saltator.</title>
        <authorList>
            <person name="Bonasio R."/>
            <person name="Zhang G."/>
            <person name="Ye C."/>
            <person name="Mutti N.S."/>
            <person name="Fang X."/>
            <person name="Qin N."/>
            <person name="Donahue G."/>
            <person name="Yang P."/>
            <person name="Li Q."/>
            <person name="Li C."/>
            <person name="Zhang P."/>
            <person name="Huang Z."/>
            <person name="Berger S.L."/>
            <person name="Reinberg D."/>
            <person name="Wang J."/>
            <person name="Liebig J."/>
        </authorList>
    </citation>
    <scope>NUCLEOTIDE SEQUENCE [LARGE SCALE GENOMIC DNA]</scope>
    <source>
        <strain evidence="2 3">R22 G/1</strain>
    </source>
</reference>
<dbReference type="Proteomes" id="UP000008237">
    <property type="component" value="Unassembled WGS sequence"/>
</dbReference>
<protein>
    <submittedName>
        <fullName evidence="2">Endothelin-converting enzyme 2</fullName>
    </submittedName>
</protein>
<evidence type="ECO:0000259" key="1">
    <source>
        <dbReference type="Pfam" id="PF01431"/>
    </source>
</evidence>
<keyword evidence="3" id="KW-1185">Reference proteome</keyword>
<name>E2C2S0_HARSA</name>
<dbReference type="PANTHER" id="PTHR11733">
    <property type="entry name" value="ZINC METALLOPROTEASE FAMILY M13 NEPRILYSIN-RELATED"/>
    <property type="match status" value="1"/>
</dbReference>
<dbReference type="EMBL" id="GL452203">
    <property type="protein sequence ID" value="EFN77755.1"/>
    <property type="molecule type" value="Genomic_DNA"/>
</dbReference>
<evidence type="ECO:0000313" key="3">
    <source>
        <dbReference type="Proteomes" id="UP000008237"/>
    </source>
</evidence>
<dbReference type="InterPro" id="IPR000718">
    <property type="entry name" value="Peptidase_M13"/>
</dbReference>
<dbReference type="GO" id="GO:0004222">
    <property type="term" value="F:metalloendopeptidase activity"/>
    <property type="evidence" value="ECO:0007669"/>
    <property type="project" value="InterPro"/>
</dbReference>
<dbReference type="OMA" id="THENGRN"/>
<dbReference type="AlphaFoldDB" id="E2C2S0"/>
<dbReference type="PANTHER" id="PTHR11733:SF133">
    <property type="entry name" value="PHOSPHATE-REGULATING NEUTRAL ENDOPEPTIDASE PHEX"/>
    <property type="match status" value="1"/>
</dbReference>
<dbReference type="InParanoid" id="E2C2S0"/>
<dbReference type="Pfam" id="PF01431">
    <property type="entry name" value="Peptidase_M13"/>
    <property type="match status" value="1"/>
</dbReference>
<dbReference type="InterPro" id="IPR018497">
    <property type="entry name" value="Peptidase_M13_C"/>
</dbReference>
<dbReference type="OrthoDB" id="5808441at2759"/>
<dbReference type="SUPFAM" id="SSF55486">
    <property type="entry name" value="Metalloproteases ('zincins'), catalytic domain"/>
    <property type="match status" value="1"/>
</dbReference>
<feature type="domain" description="Peptidase M13 C-terminal" evidence="1">
    <location>
        <begin position="378"/>
        <end position="583"/>
    </location>
</feature>
<organism evidence="3">
    <name type="scientific">Harpegnathos saltator</name>
    <name type="common">Jerdon's jumping ant</name>
    <dbReference type="NCBI Taxonomy" id="610380"/>
    <lineage>
        <taxon>Eukaryota</taxon>
        <taxon>Metazoa</taxon>
        <taxon>Ecdysozoa</taxon>
        <taxon>Arthropoda</taxon>
        <taxon>Hexapoda</taxon>
        <taxon>Insecta</taxon>
        <taxon>Pterygota</taxon>
        <taxon>Neoptera</taxon>
        <taxon>Endopterygota</taxon>
        <taxon>Hymenoptera</taxon>
        <taxon>Apocrita</taxon>
        <taxon>Aculeata</taxon>
        <taxon>Formicoidea</taxon>
        <taxon>Formicidae</taxon>
        <taxon>Ponerinae</taxon>
        <taxon>Ponerini</taxon>
        <taxon>Harpegnathos</taxon>
    </lineage>
</organism>
<proteinExistence type="predicted"/>